<feature type="region of interest" description="Disordered" evidence="1">
    <location>
        <begin position="1"/>
        <end position="30"/>
    </location>
</feature>
<dbReference type="EMBL" id="BLJE01000002">
    <property type="protein sequence ID" value="GFE64793.1"/>
    <property type="molecule type" value="Genomic_DNA"/>
</dbReference>
<reference evidence="2 3" key="1">
    <citation type="submission" date="2019-12" db="EMBL/GenBank/DDBJ databases">
        <title>Litoreibacter badius sp. nov., a novel bacteriochlorophyll a-containing bacterium in the genus Litoreibacter.</title>
        <authorList>
            <person name="Kanamuro M."/>
            <person name="Takabe Y."/>
            <person name="Mori K."/>
            <person name="Takaichi S."/>
            <person name="Hanada S."/>
        </authorList>
    </citation>
    <scope>NUCLEOTIDE SEQUENCE [LARGE SCALE GENOMIC DNA]</scope>
    <source>
        <strain evidence="2 3">K6</strain>
    </source>
</reference>
<accession>A0A6N6JEL6</accession>
<dbReference type="AlphaFoldDB" id="A0A6N6JEL6"/>
<organism evidence="2 3">
    <name type="scientific">Litoreibacter roseus</name>
    <dbReference type="NCBI Taxonomy" id="2601869"/>
    <lineage>
        <taxon>Bacteria</taxon>
        <taxon>Pseudomonadati</taxon>
        <taxon>Pseudomonadota</taxon>
        <taxon>Alphaproteobacteria</taxon>
        <taxon>Rhodobacterales</taxon>
        <taxon>Roseobacteraceae</taxon>
        <taxon>Litoreibacter</taxon>
    </lineage>
</organism>
<evidence type="ECO:0000313" key="3">
    <source>
        <dbReference type="Proteomes" id="UP000436822"/>
    </source>
</evidence>
<dbReference type="Proteomes" id="UP000436822">
    <property type="component" value="Unassembled WGS sequence"/>
</dbReference>
<proteinExistence type="predicted"/>
<protein>
    <submittedName>
        <fullName evidence="2">Uncharacterized protein</fullName>
    </submittedName>
</protein>
<evidence type="ECO:0000313" key="2">
    <source>
        <dbReference type="EMBL" id="GFE64793.1"/>
    </source>
</evidence>
<gene>
    <name evidence="2" type="ORF">KIN_18670</name>
</gene>
<evidence type="ECO:0000256" key="1">
    <source>
        <dbReference type="SAM" id="MobiDB-lite"/>
    </source>
</evidence>
<sequence>MGQGVCKRAGRLSSQRDLEPGVGGDFRRPLPDAKRLQRFRNARLERPVDSVFRGKDDAIPLTFLQICVAQDDLEQR</sequence>
<keyword evidence="3" id="KW-1185">Reference proteome</keyword>
<comment type="caution">
    <text evidence="2">The sequence shown here is derived from an EMBL/GenBank/DDBJ whole genome shotgun (WGS) entry which is preliminary data.</text>
</comment>
<name>A0A6N6JEL6_9RHOB</name>
<feature type="compositionally biased region" description="Basic and acidic residues" evidence="1">
    <location>
        <begin position="14"/>
        <end position="30"/>
    </location>
</feature>